<dbReference type="Pfam" id="PF03492">
    <property type="entry name" value="Methyltransf_7"/>
    <property type="match status" value="1"/>
</dbReference>
<evidence type="ECO:0000256" key="3">
    <source>
        <dbReference type="ARBA" id="ARBA00022679"/>
    </source>
</evidence>
<dbReference type="Gene3D" id="1.10.1200.270">
    <property type="entry name" value="Methyltransferase, alpha-helical capping domain"/>
    <property type="match status" value="1"/>
</dbReference>
<dbReference type="GO" id="GO:0008168">
    <property type="term" value="F:methyltransferase activity"/>
    <property type="evidence" value="ECO:0007669"/>
    <property type="project" value="UniProtKB-KW"/>
</dbReference>
<dbReference type="Gene3D" id="3.40.50.150">
    <property type="entry name" value="Vaccinia Virus protein VP39"/>
    <property type="match status" value="1"/>
</dbReference>
<evidence type="ECO:0008006" key="8">
    <source>
        <dbReference type="Google" id="ProtNLM"/>
    </source>
</evidence>
<evidence type="ECO:0000313" key="6">
    <source>
        <dbReference type="EMBL" id="KAA8547399.1"/>
    </source>
</evidence>
<comment type="similarity">
    <text evidence="1">Belongs to the methyltransferase superfamily. Type-7 methyltransferase family.</text>
</comment>
<name>A0A5J5BWM9_9ASTE</name>
<dbReference type="Proteomes" id="UP000325577">
    <property type="component" value="Linkage Group LG1"/>
</dbReference>
<keyword evidence="2" id="KW-0489">Methyltransferase</keyword>
<evidence type="ECO:0000256" key="2">
    <source>
        <dbReference type="ARBA" id="ARBA00022603"/>
    </source>
</evidence>
<dbReference type="SUPFAM" id="SSF53335">
    <property type="entry name" value="S-adenosyl-L-methionine-dependent methyltransferases"/>
    <property type="match status" value="1"/>
</dbReference>
<keyword evidence="7" id="KW-1185">Reference proteome</keyword>
<gene>
    <name evidence="6" type="ORF">F0562_003737</name>
</gene>
<dbReference type="GO" id="GO:0032259">
    <property type="term" value="P:methylation"/>
    <property type="evidence" value="ECO:0007669"/>
    <property type="project" value="UniProtKB-KW"/>
</dbReference>
<evidence type="ECO:0000313" key="7">
    <source>
        <dbReference type="Proteomes" id="UP000325577"/>
    </source>
</evidence>
<dbReference type="InterPro" id="IPR029063">
    <property type="entry name" value="SAM-dependent_MTases_sf"/>
</dbReference>
<dbReference type="GO" id="GO:0046872">
    <property type="term" value="F:metal ion binding"/>
    <property type="evidence" value="ECO:0007669"/>
    <property type="project" value="UniProtKB-KW"/>
</dbReference>
<sequence length="363" mass="41068">MDVERVFHATGGFGETSYAKNSSLQKKASDMVKHITIETIQELYLTSTPKSLGIADLGCSSGPNTLSIIREMIDAIEETSSKLLQPVPEFQVYLNDLPANDFNAIFKALPDFYRDLRKGRKDGCPSPSIYIAGYPGTFYGRLFPDKCLHFIYSSYSLHWLSRVPPSLYDKQGKSINKGSIYISESSPPEVSEAYFRQFQEDFSLFLLSRSQELISGGRMVLIFLGRIGSNHVDRGNAFFWKLLSRSLAILASQGEVEEEKLDSYDVHFYAPSKDELEDVVRREGSFEMEQLEMFEIEKDVENGTSYGTAVAMTVRAIQESMISHHFGEGIVDCLFEHYGQLVDEEMAKEEIRPITFVAILRKL</sequence>
<keyword evidence="4" id="KW-0479">Metal-binding</keyword>
<protein>
    <recommendedName>
        <fullName evidence="8">Jasmonate O-methyltransferase</fullName>
    </recommendedName>
</protein>
<accession>A0A5J5BWM9</accession>
<keyword evidence="3" id="KW-0808">Transferase</keyword>
<proteinExistence type="inferred from homology"/>
<evidence type="ECO:0000256" key="1">
    <source>
        <dbReference type="ARBA" id="ARBA00007967"/>
    </source>
</evidence>
<evidence type="ECO:0000256" key="5">
    <source>
        <dbReference type="ARBA" id="ARBA00022842"/>
    </source>
</evidence>
<dbReference type="OrthoDB" id="1523883at2759"/>
<keyword evidence="5" id="KW-0460">Magnesium</keyword>
<dbReference type="InterPro" id="IPR005299">
    <property type="entry name" value="MeTrfase_7"/>
</dbReference>
<evidence type="ECO:0000256" key="4">
    <source>
        <dbReference type="ARBA" id="ARBA00022723"/>
    </source>
</evidence>
<dbReference type="InterPro" id="IPR042086">
    <property type="entry name" value="MeTrfase_capping"/>
</dbReference>
<dbReference type="PANTHER" id="PTHR31009">
    <property type="entry name" value="S-ADENOSYL-L-METHIONINE:CARBOXYL METHYLTRANSFERASE FAMILY PROTEIN"/>
    <property type="match status" value="1"/>
</dbReference>
<dbReference type="AlphaFoldDB" id="A0A5J5BWM9"/>
<organism evidence="6 7">
    <name type="scientific">Nyssa sinensis</name>
    <dbReference type="NCBI Taxonomy" id="561372"/>
    <lineage>
        <taxon>Eukaryota</taxon>
        <taxon>Viridiplantae</taxon>
        <taxon>Streptophyta</taxon>
        <taxon>Embryophyta</taxon>
        <taxon>Tracheophyta</taxon>
        <taxon>Spermatophyta</taxon>
        <taxon>Magnoliopsida</taxon>
        <taxon>eudicotyledons</taxon>
        <taxon>Gunneridae</taxon>
        <taxon>Pentapetalae</taxon>
        <taxon>asterids</taxon>
        <taxon>Cornales</taxon>
        <taxon>Nyssaceae</taxon>
        <taxon>Nyssa</taxon>
    </lineage>
</organism>
<reference evidence="6 7" key="1">
    <citation type="submission" date="2019-09" db="EMBL/GenBank/DDBJ databases">
        <title>A chromosome-level genome assembly of the Chinese tupelo Nyssa sinensis.</title>
        <authorList>
            <person name="Yang X."/>
            <person name="Kang M."/>
            <person name="Yang Y."/>
            <person name="Xiong H."/>
            <person name="Wang M."/>
            <person name="Zhang Z."/>
            <person name="Wang Z."/>
            <person name="Wu H."/>
            <person name="Ma T."/>
            <person name="Liu J."/>
            <person name="Xi Z."/>
        </authorList>
    </citation>
    <scope>NUCLEOTIDE SEQUENCE [LARGE SCALE GENOMIC DNA]</scope>
    <source>
        <strain evidence="6">J267</strain>
        <tissue evidence="6">Leaf</tissue>
    </source>
</reference>
<dbReference type="EMBL" id="CM018032">
    <property type="protein sequence ID" value="KAA8547399.1"/>
    <property type="molecule type" value="Genomic_DNA"/>
</dbReference>
<dbReference type="SMR" id="A0A5J5BWM9"/>